<evidence type="ECO:0000256" key="8">
    <source>
        <dbReference type="RuleBase" id="RU003664"/>
    </source>
</evidence>
<dbReference type="GO" id="GO:0071555">
    <property type="term" value="P:cell wall organization"/>
    <property type="evidence" value="ECO:0007669"/>
    <property type="project" value="UniProtKB-KW"/>
</dbReference>
<dbReference type="GO" id="GO:0008764">
    <property type="term" value="F:UDP-N-acetylmuramoylalanine-D-glutamate ligase activity"/>
    <property type="evidence" value="ECO:0007669"/>
    <property type="project" value="UniProtKB-UniRule"/>
</dbReference>
<comment type="catalytic activity">
    <reaction evidence="7 8">
        <text>UDP-N-acetyl-alpha-D-muramoyl-L-alanine + D-glutamate + ATP = UDP-N-acetyl-alpha-D-muramoyl-L-alanyl-D-glutamate + ADP + phosphate + H(+)</text>
        <dbReference type="Rhea" id="RHEA:16429"/>
        <dbReference type="ChEBI" id="CHEBI:15378"/>
        <dbReference type="ChEBI" id="CHEBI:29986"/>
        <dbReference type="ChEBI" id="CHEBI:30616"/>
        <dbReference type="ChEBI" id="CHEBI:43474"/>
        <dbReference type="ChEBI" id="CHEBI:83898"/>
        <dbReference type="ChEBI" id="CHEBI:83900"/>
        <dbReference type="ChEBI" id="CHEBI:456216"/>
        <dbReference type="EC" id="6.3.2.9"/>
    </reaction>
</comment>
<dbReference type="NCBIfam" id="TIGR01087">
    <property type="entry name" value="murD"/>
    <property type="match status" value="1"/>
</dbReference>
<evidence type="ECO:0000313" key="12">
    <source>
        <dbReference type="Proteomes" id="UP000535937"/>
    </source>
</evidence>
<evidence type="ECO:0000259" key="9">
    <source>
        <dbReference type="Pfam" id="PF02875"/>
    </source>
</evidence>
<dbReference type="SUPFAM" id="SSF53623">
    <property type="entry name" value="MurD-like peptide ligases, catalytic domain"/>
    <property type="match status" value="1"/>
</dbReference>
<keyword evidence="7 8" id="KW-0132">Cell division</keyword>
<dbReference type="GO" id="GO:0009252">
    <property type="term" value="P:peptidoglycan biosynthetic process"/>
    <property type="evidence" value="ECO:0007669"/>
    <property type="project" value="UniProtKB-UniRule"/>
</dbReference>
<organism evidence="11 12">
    <name type="scientific">Microbulbifer rhizosphaerae</name>
    <dbReference type="NCBI Taxonomy" id="1562603"/>
    <lineage>
        <taxon>Bacteria</taxon>
        <taxon>Pseudomonadati</taxon>
        <taxon>Pseudomonadota</taxon>
        <taxon>Gammaproteobacteria</taxon>
        <taxon>Cellvibrionales</taxon>
        <taxon>Microbulbiferaceae</taxon>
        <taxon>Microbulbifer</taxon>
    </lineage>
</organism>
<dbReference type="Pfam" id="PF21799">
    <property type="entry name" value="MurD-like_N"/>
    <property type="match status" value="1"/>
</dbReference>
<dbReference type="InterPro" id="IPR013221">
    <property type="entry name" value="Mur_ligase_cen"/>
</dbReference>
<dbReference type="InterPro" id="IPR005762">
    <property type="entry name" value="MurD"/>
</dbReference>
<dbReference type="EC" id="6.3.2.9" evidence="7 8"/>
<evidence type="ECO:0000256" key="5">
    <source>
        <dbReference type="ARBA" id="ARBA00022741"/>
    </source>
</evidence>
<keyword evidence="7 8" id="KW-0133">Cell shape</keyword>
<name>A0A7W4W9B1_9GAMM</name>
<dbReference type="PANTHER" id="PTHR43692">
    <property type="entry name" value="UDP-N-ACETYLMURAMOYLALANINE--D-GLUTAMATE LIGASE"/>
    <property type="match status" value="1"/>
</dbReference>
<evidence type="ECO:0000259" key="10">
    <source>
        <dbReference type="Pfam" id="PF08245"/>
    </source>
</evidence>
<evidence type="ECO:0000256" key="2">
    <source>
        <dbReference type="ARBA" id="ARBA00004752"/>
    </source>
</evidence>
<comment type="function">
    <text evidence="7 8">Cell wall formation. Catalyzes the addition of glutamate to the nucleotide precursor UDP-N-acetylmuramoyl-L-alanine (UMA).</text>
</comment>
<keyword evidence="7 8" id="KW-0131">Cell cycle</keyword>
<keyword evidence="6 7" id="KW-0067">ATP-binding</keyword>
<dbReference type="Proteomes" id="UP000535937">
    <property type="component" value="Unassembled WGS sequence"/>
</dbReference>
<dbReference type="Gene3D" id="3.90.190.20">
    <property type="entry name" value="Mur ligase, C-terminal domain"/>
    <property type="match status" value="1"/>
</dbReference>
<keyword evidence="5 7" id="KW-0547">Nucleotide-binding</keyword>
<feature type="domain" description="Mur ligase C-terminal" evidence="9">
    <location>
        <begin position="327"/>
        <end position="441"/>
    </location>
</feature>
<gene>
    <name evidence="7" type="primary">murD</name>
    <name evidence="11" type="ORF">FHS09_000207</name>
</gene>
<accession>A0A7W4W9B1</accession>
<keyword evidence="4 7" id="KW-0436">Ligase</keyword>
<feature type="binding site" evidence="7">
    <location>
        <begin position="121"/>
        <end position="127"/>
    </location>
    <ligand>
        <name>ATP</name>
        <dbReference type="ChEBI" id="CHEBI:30616"/>
    </ligand>
</feature>
<dbReference type="InterPro" id="IPR004101">
    <property type="entry name" value="Mur_ligase_C"/>
</dbReference>
<evidence type="ECO:0000256" key="4">
    <source>
        <dbReference type="ARBA" id="ARBA00022598"/>
    </source>
</evidence>
<dbReference type="SUPFAM" id="SSF53244">
    <property type="entry name" value="MurD-like peptide ligases, peptide-binding domain"/>
    <property type="match status" value="1"/>
</dbReference>
<evidence type="ECO:0000256" key="3">
    <source>
        <dbReference type="ARBA" id="ARBA00022490"/>
    </source>
</evidence>
<dbReference type="SUPFAM" id="SSF51984">
    <property type="entry name" value="MurCD N-terminal domain"/>
    <property type="match status" value="1"/>
</dbReference>
<keyword evidence="12" id="KW-1185">Reference proteome</keyword>
<dbReference type="GO" id="GO:0051301">
    <property type="term" value="P:cell division"/>
    <property type="evidence" value="ECO:0007669"/>
    <property type="project" value="UniProtKB-KW"/>
</dbReference>
<dbReference type="RefSeq" id="WP_183455765.1">
    <property type="nucleotide sequence ID" value="NZ_JACHWZ010000001.1"/>
</dbReference>
<dbReference type="InterPro" id="IPR036615">
    <property type="entry name" value="Mur_ligase_C_dom_sf"/>
</dbReference>
<keyword evidence="7 8" id="KW-0573">Peptidoglycan synthesis</keyword>
<dbReference type="Pfam" id="PF02875">
    <property type="entry name" value="Mur_ligase_C"/>
    <property type="match status" value="1"/>
</dbReference>
<dbReference type="GO" id="GO:0008360">
    <property type="term" value="P:regulation of cell shape"/>
    <property type="evidence" value="ECO:0007669"/>
    <property type="project" value="UniProtKB-KW"/>
</dbReference>
<dbReference type="EMBL" id="JACHWZ010000001">
    <property type="protein sequence ID" value="MBB3059406.1"/>
    <property type="molecule type" value="Genomic_DNA"/>
</dbReference>
<keyword evidence="7 8" id="KW-0961">Cell wall biogenesis/degradation</keyword>
<dbReference type="PANTHER" id="PTHR43692:SF1">
    <property type="entry name" value="UDP-N-ACETYLMURAMOYLALANINE--D-GLUTAMATE LIGASE"/>
    <property type="match status" value="1"/>
</dbReference>
<evidence type="ECO:0000256" key="6">
    <source>
        <dbReference type="ARBA" id="ARBA00022840"/>
    </source>
</evidence>
<dbReference type="GO" id="GO:0005737">
    <property type="term" value="C:cytoplasm"/>
    <property type="evidence" value="ECO:0007669"/>
    <property type="project" value="UniProtKB-SubCell"/>
</dbReference>
<evidence type="ECO:0000256" key="7">
    <source>
        <dbReference type="HAMAP-Rule" id="MF_00639"/>
    </source>
</evidence>
<comment type="similarity">
    <text evidence="7">Belongs to the MurCDEF family.</text>
</comment>
<dbReference type="Gene3D" id="3.40.1190.10">
    <property type="entry name" value="Mur-like, catalytic domain"/>
    <property type="match status" value="1"/>
</dbReference>
<sequence>MTLIATSEKKVVIGLGATGQSVVRFLLRAGFSPVVVDSRSQPPGLEQFQREFPLVPVECGPLKEGTLLDASEIIASPGVALSESALQKAVAEGIPVIGDIELFARELRKLSQQPEVVAITGSNGKSTVTTLLGLMAERVGVDVRVGGNIGVPVLDLLEPSAKQEEPSAEQEESSPQLFVLELSSFQLETTGSLTPTVATILNLSADHMDRYESLADYHRAKQRIYRGARQLVVNRADPLTRGPLSKDSREWSFGLDRPDLQQFGLLQSEGEEWLARGVEKLLPVGELAMVGRHNVANALAALALGSAVELPMAAMLSTLRIFKGLPHRCERVLDLEGVTYVNDSKGTNVGATRAALDGLATGSAKIVLIAGGDGKGADFAPLAESATALRALVTIGVDGDEVADAFAGQLENHRAVSMEDAVARACALAQPGDYVLLSPACASFDMYRNFEARGDDFRRAVVELAGAGAPRGGAA</sequence>
<dbReference type="GO" id="GO:0005524">
    <property type="term" value="F:ATP binding"/>
    <property type="evidence" value="ECO:0007669"/>
    <property type="project" value="UniProtKB-UniRule"/>
</dbReference>
<feature type="domain" description="Mur ligase central" evidence="10">
    <location>
        <begin position="119"/>
        <end position="304"/>
    </location>
</feature>
<keyword evidence="3 7" id="KW-0963">Cytoplasm</keyword>
<dbReference type="Pfam" id="PF08245">
    <property type="entry name" value="Mur_ligase_M"/>
    <property type="match status" value="1"/>
</dbReference>
<comment type="pathway">
    <text evidence="2 7 8">Cell wall biogenesis; peptidoglycan biosynthesis.</text>
</comment>
<protein>
    <recommendedName>
        <fullName evidence="7 8">UDP-N-acetylmuramoylalanine--D-glutamate ligase</fullName>
        <ecNumber evidence="7 8">6.3.2.9</ecNumber>
    </recommendedName>
    <alternativeName>
        <fullName evidence="7">D-glutamic acid-adding enzyme</fullName>
    </alternativeName>
    <alternativeName>
        <fullName evidence="7">UDP-N-acetylmuramoyl-L-alanyl-D-glutamate synthetase</fullName>
    </alternativeName>
</protein>
<evidence type="ECO:0000256" key="1">
    <source>
        <dbReference type="ARBA" id="ARBA00004496"/>
    </source>
</evidence>
<dbReference type="UniPathway" id="UPA00219"/>
<dbReference type="InterPro" id="IPR036565">
    <property type="entry name" value="Mur-like_cat_sf"/>
</dbReference>
<comment type="caution">
    <text evidence="11">The sequence shown here is derived from an EMBL/GenBank/DDBJ whole genome shotgun (WGS) entry which is preliminary data.</text>
</comment>
<reference evidence="11 12" key="1">
    <citation type="submission" date="2020-08" db="EMBL/GenBank/DDBJ databases">
        <title>Genomic Encyclopedia of Type Strains, Phase III (KMG-III): the genomes of soil and plant-associated and newly described type strains.</title>
        <authorList>
            <person name="Whitman W."/>
        </authorList>
    </citation>
    <scope>NUCLEOTIDE SEQUENCE [LARGE SCALE GENOMIC DNA]</scope>
    <source>
        <strain evidence="11 12">CECT 8799</strain>
    </source>
</reference>
<evidence type="ECO:0000313" key="11">
    <source>
        <dbReference type="EMBL" id="MBB3059406.1"/>
    </source>
</evidence>
<dbReference type="Gene3D" id="3.40.50.720">
    <property type="entry name" value="NAD(P)-binding Rossmann-like Domain"/>
    <property type="match status" value="1"/>
</dbReference>
<dbReference type="AlphaFoldDB" id="A0A7W4W9B1"/>
<comment type="subcellular location">
    <subcellularLocation>
        <location evidence="1 7 8">Cytoplasm</location>
    </subcellularLocation>
</comment>
<dbReference type="HAMAP" id="MF_00639">
    <property type="entry name" value="MurD"/>
    <property type="match status" value="1"/>
</dbReference>
<proteinExistence type="inferred from homology"/>